<feature type="signal peptide" evidence="2">
    <location>
        <begin position="1"/>
        <end position="21"/>
    </location>
</feature>
<feature type="chain" id="PRO_5003469222" evidence="2">
    <location>
        <begin position="22"/>
        <end position="135"/>
    </location>
</feature>
<evidence type="ECO:0000256" key="1">
    <source>
        <dbReference type="SAM" id="MobiDB-lite"/>
    </source>
</evidence>
<keyword evidence="4" id="KW-1185">Reference proteome</keyword>
<dbReference type="HOGENOM" id="CLU_1886560_0_0_1"/>
<feature type="compositionally biased region" description="Basic and acidic residues" evidence="1">
    <location>
        <begin position="34"/>
        <end position="47"/>
    </location>
</feature>
<dbReference type="InParanoid" id="G4TYG8"/>
<name>G4TYG8_SERID</name>
<gene>
    <name evidence="3" type="ORF">PIIN_10354</name>
</gene>
<protein>
    <submittedName>
        <fullName evidence="3">Uncharacterized protein</fullName>
    </submittedName>
</protein>
<dbReference type="AlphaFoldDB" id="G4TYG8"/>
<keyword evidence="2" id="KW-0732">Signal</keyword>
<evidence type="ECO:0000313" key="4">
    <source>
        <dbReference type="Proteomes" id="UP000007148"/>
    </source>
</evidence>
<comment type="caution">
    <text evidence="3">The sequence shown here is derived from an EMBL/GenBank/DDBJ whole genome shotgun (WGS) entry which is preliminary data.</text>
</comment>
<sequence length="135" mass="15242">MPSFKLSVLVTLLASSLIANAALEHQLERRNHEPEVFEESDLYKRGETSSSLHPTPTTTSTTNTRRRATQEPSRQLTDTACRRGGLRSVGCSKLGEEARSKARTAAKAYLNTFSGYKTKIEYWCFKYIHISLCHF</sequence>
<evidence type="ECO:0000256" key="2">
    <source>
        <dbReference type="SAM" id="SignalP"/>
    </source>
</evidence>
<organism evidence="3 4">
    <name type="scientific">Serendipita indica (strain DSM 11827)</name>
    <name type="common">Root endophyte fungus</name>
    <name type="synonym">Piriformospora indica</name>
    <dbReference type="NCBI Taxonomy" id="1109443"/>
    <lineage>
        <taxon>Eukaryota</taxon>
        <taxon>Fungi</taxon>
        <taxon>Dikarya</taxon>
        <taxon>Basidiomycota</taxon>
        <taxon>Agaricomycotina</taxon>
        <taxon>Agaricomycetes</taxon>
        <taxon>Sebacinales</taxon>
        <taxon>Serendipitaceae</taxon>
        <taxon>Serendipita</taxon>
    </lineage>
</organism>
<feature type="region of interest" description="Disordered" evidence="1">
    <location>
        <begin position="34"/>
        <end position="79"/>
    </location>
</feature>
<dbReference type="EMBL" id="CAFZ01000716">
    <property type="protein sequence ID" value="CCA76361.1"/>
    <property type="molecule type" value="Genomic_DNA"/>
</dbReference>
<evidence type="ECO:0000313" key="3">
    <source>
        <dbReference type="EMBL" id="CCA76361.1"/>
    </source>
</evidence>
<reference evidence="3 4" key="1">
    <citation type="journal article" date="2011" name="PLoS Pathog.">
        <title>Endophytic Life Strategies Decoded by Genome and Transcriptome Analyses of the Mutualistic Root Symbiont Piriformospora indica.</title>
        <authorList>
            <person name="Zuccaro A."/>
            <person name="Lahrmann U."/>
            <person name="Guldener U."/>
            <person name="Langen G."/>
            <person name="Pfiffi S."/>
            <person name="Biedenkopf D."/>
            <person name="Wong P."/>
            <person name="Samans B."/>
            <person name="Grimm C."/>
            <person name="Basiewicz M."/>
            <person name="Murat C."/>
            <person name="Martin F."/>
            <person name="Kogel K.H."/>
        </authorList>
    </citation>
    <scope>NUCLEOTIDE SEQUENCE [LARGE SCALE GENOMIC DNA]</scope>
    <source>
        <strain evidence="3 4">DSM 11827</strain>
    </source>
</reference>
<proteinExistence type="predicted"/>
<accession>G4TYG8</accession>
<dbReference type="Proteomes" id="UP000007148">
    <property type="component" value="Unassembled WGS sequence"/>
</dbReference>
<feature type="compositionally biased region" description="Low complexity" evidence="1">
    <location>
        <begin position="48"/>
        <end position="63"/>
    </location>
</feature>